<dbReference type="EMBL" id="MLAA01000036">
    <property type="protein sequence ID" value="OOF67993.1"/>
    <property type="molecule type" value="Genomic_DNA"/>
</dbReference>
<reference evidence="1 2" key="1">
    <citation type="submission" date="2016-10" db="EMBL/GenBank/DDBJ databases">
        <title>Rodentibacter gen. nov. and new species.</title>
        <authorList>
            <person name="Christensen H."/>
        </authorList>
    </citation>
    <scope>NUCLEOTIDE SEQUENCE [LARGE SCALE GENOMIC DNA]</scope>
    <source>
        <strain evidence="1 2">1998236014</strain>
    </source>
</reference>
<accession>A0ABX3KVM8</accession>
<evidence type="ECO:0000313" key="2">
    <source>
        <dbReference type="Proteomes" id="UP000188820"/>
    </source>
</evidence>
<sequence length="67" mass="7889">MSNNKEIFKYNTLAFLTLFSLLHIPLYSQSSVESISTMNNISFRSIYNNDPIGYVYMRKATRRNNLF</sequence>
<dbReference type="Proteomes" id="UP000188820">
    <property type="component" value="Unassembled WGS sequence"/>
</dbReference>
<protein>
    <submittedName>
        <fullName evidence="1">Uncharacterized protein</fullName>
    </submittedName>
</protein>
<comment type="caution">
    <text evidence="1">The sequence shown here is derived from an EMBL/GenBank/DDBJ whole genome shotgun (WGS) entry which is preliminary data.</text>
</comment>
<organism evidence="1 2">
    <name type="scientific">Rodentibacter caecimuris</name>
    <dbReference type="NCBI Taxonomy" id="1796644"/>
    <lineage>
        <taxon>Bacteria</taxon>
        <taxon>Pseudomonadati</taxon>
        <taxon>Pseudomonadota</taxon>
        <taxon>Gammaproteobacteria</taxon>
        <taxon>Pasteurellales</taxon>
        <taxon>Pasteurellaceae</taxon>
        <taxon>Rodentibacter</taxon>
    </lineage>
</organism>
<proteinExistence type="predicted"/>
<evidence type="ECO:0000313" key="1">
    <source>
        <dbReference type="EMBL" id="OOF67993.1"/>
    </source>
</evidence>
<gene>
    <name evidence="1" type="ORF">BKG89_08540</name>
</gene>
<name>A0ABX3KVM8_9PAST</name>
<keyword evidence="2" id="KW-1185">Reference proteome</keyword>